<dbReference type="OrthoDB" id="1597724at2759"/>
<protein>
    <submittedName>
        <fullName evidence="2">5379_t:CDS:1</fullName>
    </submittedName>
</protein>
<dbReference type="PANTHER" id="PTHR22796:SF1">
    <property type="entry name" value="VWFA DOMAIN-CONTAINING PROTEIN"/>
    <property type="match status" value="1"/>
</dbReference>
<dbReference type="InterPro" id="IPR027417">
    <property type="entry name" value="P-loop_NTPase"/>
</dbReference>
<proteinExistence type="predicted"/>
<dbReference type="PROSITE" id="PS51717">
    <property type="entry name" value="G_VLIG"/>
    <property type="match status" value="1"/>
</dbReference>
<evidence type="ECO:0000313" key="3">
    <source>
        <dbReference type="Proteomes" id="UP000789508"/>
    </source>
</evidence>
<dbReference type="PANTHER" id="PTHR22796">
    <property type="entry name" value="URG4-RELATED"/>
    <property type="match status" value="1"/>
</dbReference>
<evidence type="ECO:0000259" key="1">
    <source>
        <dbReference type="PROSITE" id="PS51717"/>
    </source>
</evidence>
<feature type="non-terminal residue" evidence="2">
    <location>
        <position position="288"/>
    </location>
</feature>
<dbReference type="SUPFAM" id="SSF52540">
    <property type="entry name" value="P-loop containing nucleoside triphosphate hydrolases"/>
    <property type="match status" value="1"/>
</dbReference>
<dbReference type="GO" id="GO:0005525">
    <property type="term" value="F:GTP binding"/>
    <property type="evidence" value="ECO:0007669"/>
    <property type="project" value="InterPro"/>
</dbReference>
<dbReference type="Gene3D" id="3.40.50.300">
    <property type="entry name" value="P-loop containing nucleotide triphosphate hydrolases"/>
    <property type="match status" value="1"/>
</dbReference>
<dbReference type="GO" id="GO:0003924">
    <property type="term" value="F:GTPase activity"/>
    <property type="evidence" value="ECO:0007669"/>
    <property type="project" value="InterPro"/>
</dbReference>
<accession>A0A9N9NRY7</accession>
<keyword evidence="3" id="KW-1185">Reference proteome</keyword>
<dbReference type="AlphaFoldDB" id="A0A9N9NRY7"/>
<dbReference type="EMBL" id="CAJVPS010043240">
    <property type="protein sequence ID" value="CAG8755503.1"/>
    <property type="molecule type" value="Genomic_DNA"/>
</dbReference>
<feature type="non-terminal residue" evidence="2">
    <location>
        <position position="1"/>
    </location>
</feature>
<organism evidence="2 3">
    <name type="scientific">Ambispora leptoticha</name>
    <dbReference type="NCBI Taxonomy" id="144679"/>
    <lineage>
        <taxon>Eukaryota</taxon>
        <taxon>Fungi</taxon>
        <taxon>Fungi incertae sedis</taxon>
        <taxon>Mucoromycota</taxon>
        <taxon>Glomeromycotina</taxon>
        <taxon>Glomeromycetes</taxon>
        <taxon>Archaeosporales</taxon>
        <taxon>Ambisporaceae</taxon>
        <taxon>Ambispora</taxon>
    </lineage>
</organism>
<feature type="domain" description="VLIG-type G" evidence="1">
    <location>
        <begin position="87"/>
        <end position="288"/>
    </location>
</feature>
<gene>
    <name evidence="2" type="ORF">ALEPTO_LOCUS13465</name>
</gene>
<reference evidence="2" key="1">
    <citation type="submission" date="2021-06" db="EMBL/GenBank/DDBJ databases">
        <authorList>
            <person name="Kallberg Y."/>
            <person name="Tangrot J."/>
            <person name="Rosling A."/>
        </authorList>
    </citation>
    <scope>NUCLEOTIDE SEQUENCE</scope>
    <source>
        <strain evidence="2">FL130A</strain>
    </source>
</reference>
<dbReference type="InterPro" id="IPR030383">
    <property type="entry name" value="G_VLIG_dom"/>
</dbReference>
<comment type="caution">
    <text evidence="2">The sequence shown here is derived from an EMBL/GenBank/DDBJ whole genome shotgun (WGS) entry which is preliminary data.</text>
</comment>
<sequence length="288" mass="32027">GEIIKKLEKVDSMSLGLEHFFRELGEIYEIALTNSNHTTQSVLKYAELYAELLINGHAIELLDGDAGNMSGTWLSAICNEVIKRFPKLQVFVISILGLQSSGKSTLLNALFASKFAVSVGRCTRGLFMRLVFLEKKLCEELKVDAILIIDTEGLGAPEKVNDPEADRKDRLLATFAMGVSNLTLINIFGEYMRDLTEILQIAIIAMARLEKAQMAPDIFIVQHLTEKDTSKTASSIDQFCEALQKALEVTDKKDIEMGIANSKCLNNLNDRIQKGELLKQFHPFKNGA</sequence>
<evidence type="ECO:0000313" key="2">
    <source>
        <dbReference type="EMBL" id="CAG8755503.1"/>
    </source>
</evidence>
<dbReference type="Pfam" id="PF25683">
    <property type="entry name" value="URGCP_GTPase"/>
    <property type="match status" value="1"/>
</dbReference>
<name>A0A9N9NRY7_9GLOM</name>
<dbReference type="Proteomes" id="UP000789508">
    <property type="component" value="Unassembled WGS sequence"/>
</dbReference>